<dbReference type="RefSeq" id="WP_071176315.1">
    <property type="nucleotide sequence ID" value="NZ_CP017831.1"/>
</dbReference>
<name>A0A1D9P2B1_9FIRM</name>
<dbReference type="EMBL" id="CP017831">
    <property type="protein sequence ID" value="AOZ96641.1"/>
    <property type="molecule type" value="Genomic_DNA"/>
</dbReference>
<dbReference type="AlphaFoldDB" id="A0A1D9P2B1"/>
<reference evidence="3" key="1">
    <citation type="submission" date="2016-10" db="EMBL/GenBank/DDBJ databases">
        <title>The complete genome sequence of the rumen bacterium Butyrivibrio hungatei MB2003.</title>
        <authorList>
            <person name="Palevich N."/>
            <person name="Kelly W.J."/>
            <person name="Leahy S.C."/>
            <person name="Altermann E."/>
            <person name="Rakonjac J."/>
            <person name="Attwood G.T."/>
        </authorList>
    </citation>
    <scope>NUCLEOTIDE SEQUENCE [LARGE SCALE GENOMIC DNA]</scope>
    <source>
        <strain evidence="3">MB2003</strain>
    </source>
</reference>
<feature type="transmembrane region" description="Helical" evidence="1">
    <location>
        <begin position="68"/>
        <end position="87"/>
    </location>
</feature>
<evidence type="ECO:0000313" key="2">
    <source>
        <dbReference type="EMBL" id="AOZ96641.1"/>
    </source>
</evidence>
<dbReference type="OrthoDB" id="9894516at2"/>
<evidence type="ECO:0000256" key="1">
    <source>
        <dbReference type="SAM" id="Phobius"/>
    </source>
</evidence>
<sequence length="160" mass="17730">MAKTRAKIFDEMVFDDAVYAKRVYDDAKVRLRRNTVAIVVSVIVMLLDITVVPALVNKLFSDYALPGYILLSGALAGIVYSIGGGFVNTVRVAVKAGKIVWYIIPFVPLDILFGLMASFTAFCLVIIFPVIFVSLNRIQIMKNKRAAIQYLSSFDEETPA</sequence>
<protein>
    <submittedName>
        <fullName evidence="2">Uncharacterized protein</fullName>
    </submittedName>
</protein>
<accession>A0A1D9P2B1</accession>
<keyword evidence="1" id="KW-1133">Transmembrane helix</keyword>
<keyword evidence="3" id="KW-1185">Reference proteome</keyword>
<keyword evidence="1" id="KW-0472">Membrane</keyword>
<organism evidence="2 3">
    <name type="scientific">Butyrivibrio hungatei</name>
    <dbReference type="NCBI Taxonomy" id="185008"/>
    <lineage>
        <taxon>Bacteria</taxon>
        <taxon>Bacillati</taxon>
        <taxon>Bacillota</taxon>
        <taxon>Clostridia</taxon>
        <taxon>Lachnospirales</taxon>
        <taxon>Lachnospiraceae</taxon>
        <taxon>Butyrivibrio</taxon>
    </lineage>
</organism>
<proteinExistence type="predicted"/>
<keyword evidence="1" id="KW-0812">Transmembrane</keyword>
<feature type="transmembrane region" description="Helical" evidence="1">
    <location>
        <begin position="99"/>
        <end position="132"/>
    </location>
</feature>
<dbReference type="Proteomes" id="UP000179284">
    <property type="component" value="Chromosome I"/>
</dbReference>
<feature type="transmembrane region" description="Helical" evidence="1">
    <location>
        <begin position="36"/>
        <end position="56"/>
    </location>
</feature>
<evidence type="ECO:0000313" key="3">
    <source>
        <dbReference type="Proteomes" id="UP000179284"/>
    </source>
</evidence>
<gene>
    <name evidence="2" type="ORF">bhn_I1608</name>
</gene>
<dbReference type="KEGG" id="bhu:bhn_I1608"/>